<feature type="compositionally biased region" description="Polar residues" evidence="1">
    <location>
        <begin position="21"/>
        <end position="31"/>
    </location>
</feature>
<accession>A0AAR2LKV2</accession>
<evidence type="ECO:0000313" key="3">
    <source>
        <dbReference type="Proteomes" id="UP001501920"/>
    </source>
</evidence>
<reference evidence="2" key="3">
    <citation type="submission" date="2025-09" db="UniProtKB">
        <authorList>
            <consortium name="Ensembl"/>
        </authorList>
    </citation>
    <scope>IDENTIFICATION</scope>
</reference>
<evidence type="ECO:0000313" key="2">
    <source>
        <dbReference type="Ensembl" id="ENSPNAP00000075302.1"/>
    </source>
</evidence>
<evidence type="ECO:0000256" key="1">
    <source>
        <dbReference type="SAM" id="MobiDB-lite"/>
    </source>
</evidence>
<sequence length="111" mass="12376">EHARSWECRKRSHDRHCQKNPRFNVSSTEHSPNPRCALHANGRGHGNHECTSTTTCVSGPRKTLHTFTITAPYAEGWSSTSTWRLHRQGPVHKAMETSASSCKPVLGSLES</sequence>
<reference evidence="2 3" key="1">
    <citation type="submission" date="2020-10" db="EMBL/GenBank/DDBJ databases">
        <title>Pygocentrus nattereri (red-bellied piranha) genome, fPygNat1, primary haplotype.</title>
        <authorList>
            <person name="Myers G."/>
            <person name="Meyer A."/>
            <person name="Karagic N."/>
            <person name="Pippel M."/>
            <person name="Winkler S."/>
            <person name="Tracey A."/>
            <person name="Wood J."/>
            <person name="Formenti G."/>
            <person name="Howe K."/>
            <person name="Fedrigo O."/>
            <person name="Jarvis E.D."/>
        </authorList>
    </citation>
    <scope>NUCLEOTIDE SEQUENCE [LARGE SCALE GENOMIC DNA]</scope>
</reference>
<protein>
    <submittedName>
        <fullName evidence="2">Uncharacterized protein</fullName>
    </submittedName>
</protein>
<feature type="region of interest" description="Disordered" evidence="1">
    <location>
        <begin position="17"/>
        <end position="55"/>
    </location>
</feature>
<name>A0AAR2LKV2_PYGNA</name>
<dbReference type="AlphaFoldDB" id="A0AAR2LKV2"/>
<organism evidence="2 3">
    <name type="scientific">Pygocentrus nattereri</name>
    <name type="common">Red-bellied piranha</name>
    <dbReference type="NCBI Taxonomy" id="42514"/>
    <lineage>
        <taxon>Eukaryota</taxon>
        <taxon>Metazoa</taxon>
        <taxon>Chordata</taxon>
        <taxon>Craniata</taxon>
        <taxon>Vertebrata</taxon>
        <taxon>Euteleostomi</taxon>
        <taxon>Actinopterygii</taxon>
        <taxon>Neopterygii</taxon>
        <taxon>Teleostei</taxon>
        <taxon>Ostariophysi</taxon>
        <taxon>Characiformes</taxon>
        <taxon>Characoidei</taxon>
        <taxon>Pygocentrus</taxon>
    </lineage>
</organism>
<dbReference type="Proteomes" id="UP001501920">
    <property type="component" value="Chromosome 24"/>
</dbReference>
<keyword evidence="3" id="KW-1185">Reference proteome</keyword>
<reference evidence="2" key="2">
    <citation type="submission" date="2025-08" db="UniProtKB">
        <authorList>
            <consortium name="Ensembl"/>
        </authorList>
    </citation>
    <scope>IDENTIFICATION</scope>
</reference>
<dbReference type="Ensembl" id="ENSPNAT00000060069.1">
    <property type="protein sequence ID" value="ENSPNAP00000075302.1"/>
    <property type="gene ID" value="ENSPNAG00000034388.1"/>
</dbReference>
<proteinExistence type="predicted"/>